<evidence type="ECO:0000313" key="4">
    <source>
        <dbReference type="Proteomes" id="UP000222542"/>
    </source>
</evidence>
<feature type="chain" id="PRO_5013962153" description="Bifunctional inhibitor/plant lipid transfer protein/seed storage helical domain-containing protein" evidence="2">
    <location>
        <begin position="21"/>
        <end position="131"/>
    </location>
</feature>
<feature type="signal peptide" evidence="2">
    <location>
        <begin position="1"/>
        <end position="20"/>
    </location>
</feature>
<dbReference type="Proteomes" id="UP000222542">
    <property type="component" value="Unassembled WGS sequence"/>
</dbReference>
<evidence type="ECO:0000256" key="2">
    <source>
        <dbReference type="SAM" id="SignalP"/>
    </source>
</evidence>
<organism evidence="3 4">
    <name type="scientific">Capsicum annuum</name>
    <name type="common">Capsicum pepper</name>
    <dbReference type="NCBI Taxonomy" id="4072"/>
    <lineage>
        <taxon>Eukaryota</taxon>
        <taxon>Viridiplantae</taxon>
        <taxon>Streptophyta</taxon>
        <taxon>Embryophyta</taxon>
        <taxon>Tracheophyta</taxon>
        <taxon>Spermatophyta</taxon>
        <taxon>Magnoliopsida</taxon>
        <taxon>eudicotyledons</taxon>
        <taxon>Gunneridae</taxon>
        <taxon>Pentapetalae</taxon>
        <taxon>asterids</taxon>
        <taxon>lamiids</taxon>
        <taxon>Solanales</taxon>
        <taxon>Solanaceae</taxon>
        <taxon>Solanoideae</taxon>
        <taxon>Capsiceae</taxon>
        <taxon>Capsicum</taxon>
    </lineage>
</organism>
<protein>
    <recommendedName>
        <fullName evidence="5">Bifunctional inhibitor/plant lipid transfer protein/seed storage helical domain-containing protein</fullName>
    </recommendedName>
</protein>
<keyword evidence="2" id="KW-0732">Signal</keyword>
<name>A0A2G2ZXM7_CAPAN</name>
<comment type="caution">
    <text evidence="3">The sequence shown here is derived from an EMBL/GenBank/DDBJ whole genome shotgun (WGS) entry which is preliminary data.</text>
</comment>
<accession>A0A2G2ZXM7</accession>
<reference evidence="3 4" key="1">
    <citation type="journal article" date="2014" name="Nat. Genet.">
        <title>Genome sequence of the hot pepper provides insights into the evolution of pungency in Capsicum species.</title>
        <authorList>
            <person name="Kim S."/>
            <person name="Park M."/>
            <person name="Yeom S.I."/>
            <person name="Kim Y.M."/>
            <person name="Lee J.M."/>
            <person name="Lee H.A."/>
            <person name="Seo E."/>
            <person name="Choi J."/>
            <person name="Cheong K."/>
            <person name="Kim K.T."/>
            <person name="Jung K."/>
            <person name="Lee G.W."/>
            <person name="Oh S.K."/>
            <person name="Bae C."/>
            <person name="Kim S.B."/>
            <person name="Lee H.Y."/>
            <person name="Kim S.Y."/>
            <person name="Kim M.S."/>
            <person name="Kang B.C."/>
            <person name="Jo Y.D."/>
            <person name="Yang H.B."/>
            <person name="Jeong H.J."/>
            <person name="Kang W.H."/>
            <person name="Kwon J.K."/>
            <person name="Shin C."/>
            <person name="Lim J.Y."/>
            <person name="Park J.H."/>
            <person name="Huh J.H."/>
            <person name="Kim J.S."/>
            <person name="Kim B.D."/>
            <person name="Cohen O."/>
            <person name="Paran I."/>
            <person name="Suh M.C."/>
            <person name="Lee S.B."/>
            <person name="Kim Y.K."/>
            <person name="Shin Y."/>
            <person name="Noh S.J."/>
            <person name="Park J."/>
            <person name="Seo Y.S."/>
            <person name="Kwon S.Y."/>
            <person name="Kim H.A."/>
            <person name="Park J.M."/>
            <person name="Kim H.J."/>
            <person name="Choi S.B."/>
            <person name="Bosland P.W."/>
            <person name="Reeves G."/>
            <person name="Jo S.H."/>
            <person name="Lee B.W."/>
            <person name="Cho H.T."/>
            <person name="Choi H.S."/>
            <person name="Lee M.S."/>
            <person name="Yu Y."/>
            <person name="Do Choi Y."/>
            <person name="Park B.S."/>
            <person name="van Deynze A."/>
            <person name="Ashrafi H."/>
            <person name="Hill T."/>
            <person name="Kim W.T."/>
            <person name="Pai H.S."/>
            <person name="Ahn H.K."/>
            <person name="Yeam I."/>
            <person name="Giovannoni J.J."/>
            <person name="Rose J.K."/>
            <person name="Sorensen I."/>
            <person name="Lee S.J."/>
            <person name="Kim R.W."/>
            <person name="Choi I.Y."/>
            <person name="Choi B.S."/>
            <person name="Lim J.S."/>
            <person name="Lee Y.H."/>
            <person name="Choi D."/>
        </authorList>
    </citation>
    <scope>NUCLEOTIDE SEQUENCE [LARGE SCALE GENOMIC DNA]</scope>
    <source>
        <strain evidence="4">cv. CM334</strain>
    </source>
</reference>
<comment type="similarity">
    <text evidence="1">Belongs to the plant LTP family.</text>
</comment>
<keyword evidence="4" id="KW-1185">Reference proteome</keyword>
<dbReference type="PANTHER" id="PTHR33076">
    <property type="entry name" value="NON-SPECIFIC LIPID-TRANSFER PROTEIN 2-RELATED"/>
    <property type="match status" value="1"/>
</dbReference>
<dbReference type="AlphaFoldDB" id="A0A2G2ZXM7"/>
<dbReference type="SUPFAM" id="SSF47699">
    <property type="entry name" value="Bifunctional inhibitor/lipid-transfer protein/seed storage 2S albumin"/>
    <property type="match status" value="1"/>
</dbReference>
<reference evidence="3 4" key="2">
    <citation type="journal article" date="2017" name="Genome Biol.">
        <title>New reference genome sequences of hot pepper reveal the massive evolution of plant disease-resistance genes by retroduplication.</title>
        <authorList>
            <person name="Kim S."/>
            <person name="Park J."/>
            <person name="Yeom S.I."/>
            <person name="Kim Y.M."/>
            <person name="Seo E."/>
            <person name="Kim K.T."/>
            <person name="Kim M.S."/>
            <person name="Lee J.M."/>
            <person name="Cheong K."/>
            <person name="Shin H.S."/>
            <person name="Kim S.B."/>
            <person name="Han K."/>
            <person name="Lee J."/>
            <person name="Park M."/>
            <person name="Lee H.A."/>
            <person name="Lee H.Y."/>
            <person name="Lee Y."/>
            <person name="Oh S."/>
            <person name="Lee J.H."/>
            <person name="Choi E."/>
            <person name="Choi E."/>
            <person name="Lee S.E."/>
            <person name="Jeon J."/>
            <person name="Kim H."/>
            <person name="Choi G."/>
            <person name="Song H."/>
            <person name="Lee J."/>
            <person name="Lee S.C."/>
            <person name="Kwon J.K."/>
            <person name="Lee H.Y."/>
            <person name="Koo N."/>
            <person name="Hong Y."/>
            <person name="Kim R.W."/>
            <person name="Kang W.H."/>
            <person name="Huh J.H."/>
            <person name="Kang B.C."/>
            <person name="Yang T.J."/>
            <person name="Lee Y.H."/>
            <person name="Bennetzen J.L."/>
            <person name="Choi D."/>
        </authorList>
    </citation>
    <scope>NUCLEOTIDE SEQUENCE [LARGE SCALE GENOMIC DNA]</scope>
    <source>
        <strain evidence="4">cv. CM334</strain>
    </source>
</reference>
<dbReference type="Gene3D" id="1.10.110.10">
    <property type="entry name" value="Plant lipid-transfer and hydrophobic proteins"/>
    <property type="match status" value="1"/>
</dbReference>
<dbReference type="OMA" id="ICYQAQD"/>
<dbReference type="GO" id="GO:0008289">
    <property type="term" value="F:lipid binding"/>
    <property type="evidence" value="ECO:0007669"/>
    <property type="project" value="InterPro"/>
</dbReference>
<dbReference type="EMBL" id="AYRZ02000003">
    <property type="protein sequence ID" value="PHT86701.1"/>
    <property type="molecule type" value="Genomic_DNA"/>
</dbReference>
<dbReference type="Gramene" id="PHT86701">
    <property type="protein sequence ID" value="PHT86701"/>
    <property type="gene ID" value="T459_08807"/>
</dbReference>
<proteinExistence type="inferred from homology"/>
<evidence type="ECO:0008006" key="5">
    <source>
        <dbReference type="Google" id="ProtNLM"/>
    </source>
</evidence>
<gene>
    <name evidence="3" type="ORF">T459_08807</name>
</gene>
<dbReference type="GO" id="GO:0006869">
    <property type="term" value="P:lipid transport"/>
    <property type="evidence" value="ECO:0007669"/>
    <property type="project" value="InterPro"/>
</dbReference>
<dbReference type="InterPro" id="IPR000528">
    <property type="entry name" value="Plant_nsLTP"/>
</dbReference>
<evidence type="ECO:0000256" key="1">
    <source>
        <dbReference type="ARBA" id="ARBA00009748"/>
    </source>
</evidence>
<sequence>MKETMLCSLIVLVFVGFVTMENIIPLKSLICYQAQDLLSPCQPFLLGCRENITAKCCQGSQMLASLVKNSTIDDVKDLCKCLQKTGNSSIIDVKKGRKLFKVCKIKRVPIGPQVDCDSLTGNKFFLHYFRV</sequence>
<evidence type="ECO:0000313" key="3">
    <source>
        <dbReference type="EMBL" id="PHT86701.1"/>
    </source>
</evidence>
<dbReference type="InterPro" id="IPR036312">
    <property type="entry name" value="Bifun_inhib/LTP/seed_sf"/>
</dbReference>